<proteinExistence type="predicted"/>
<keyword evidence="2" id="KW-1185">Reference proteome</keyword>
<reference evidence="1 2" key="1">
    <citation type="journal article" date="2016" name="Sci. Rep.">
        <title>The Dendrobium catenatum Lindl. genome sequence provides insights into polysaccharide synthase, floral development and adaptive evolution.</title>
        <authorList>
            <person name="Zhang G.Q."/>
            <person name="Xu Q."/>
            <person name="Bian C."/>
            <person name="Tsai W.C."/>
            <person name="Yeh C.M."/>
            <person name="Liu K.W."/>
            <person name="Yoshida K."/>
            <person name="Zhang L.S."/>
            <person name="Chang S.B."/>
            <person name="Chen F."/>
            <person name="Shi Y."/>
            <person name="Su Y.Y."/>
            <person name="Zhang Y.Q."/>
            <person name="Chen L.J."/>
            <person name="Yin Y."/>
            <person name="Lin M."/>
            <person name="Huang H."/>
            <person name="Deng H."/>
            <person name="Wang Z.W."/>
            <person name="Zhu S.L."/>
            <person name="Zhao X."/>
            <person name="Deng C."/>
            <person name="Niu S.C."/>
            <person name="Huang J."/>
            <person name="Wang M."/>
            <person name="Liu G.H."/>
            <person name="Yang H.J."/>
            <person name="Xiao X.J."/>
            <person name="Hsiao Y.Y."/>
            <person name="Wu W.L."/>
            <person name="Chen Y.Y."/>
            <person name="Mitsuda N."/>
            <person name="Ohme-Takagi M."/>
            <person name="Luo Y.B."/>
            <person name="Van de Peer Y."/>
            <person name="Liu Z.J."/>
        </authorList>
    </citation>
    <scope>NUCLEOTIDE SEQUENCE [LARGE SCALE GENOMIC DNA]</scope>
    <source>
        <tissue evidence="1">The whole plant</tissue>
    </source>
</reference>
<name>A0A2I0WIW6_9ASPA</name>
<evidence type="ECO:0000313" key="2">
    <source>
        <dbReference type="Proteomes" id="UP000233837"/>
    </source>
</evidence>
<sequence>MPTVIFCDNSSAIALANNLVFHARMKHIEIDYHFISTHIKSKAVQVSHIHSEDQIADLLTKLLSIKLFLDLRSKLTICSLDA</sequence>
<reference evidence="1 2" key="2">
    <citation type="journal article" date="2017" name="Nature">
        <title>The Apostasia genome and the evolution of orchids.</title>
        <authorList>
            <person name="Zhang G.Q."/>
            <person name="Liu K.W."/>
            <person name="Li Z."/>
            <person name="Lohaus R."/>
            <person name="Hsiao Y.Y."/>
            <person name="Niu S.C."/>
            <person name="Wang J.Y."/>
            <person name="Lin Y.C."/>
            <person name="Xu Q."/>
            <person name="Chen L.J."/>
            <person name="Yoshida K."/>
            <person name="Fujiwara S."/>
            <person name="Wang Z.W."/>
            <person name="Zhang Y.Q."/>
            <person name="Mitsuda N."/>
            <person name="Wang M."/>
            <person name="Liu G.H."/>
            <person name="Pecoraro L."/>
            <person name="Huang H.X."/>
            <person name="Xiao X.J."/>
            <person name="Lin M."/>
            <person name="Wu X.Y."/>
            <person name="Wu W.L."/>
            <person name="Chen Y.Y."/>
            <person name="Chang S.B."/>
            <person name="Sakamoto S."/>
            <person name="Ohme-Takagi M."/>
            <person name="Yagi M."/>
            <person name="Zeng S.J."/>
            <person name="Shen C.Y."/>
            <person name="Yeh C.M."/>
            <person name="Luo Y.B."/>
            <person name="Tsai W.C."/>
            <person name="Van de Peer Y."/>
            <person name="Liu Z.J."/>
        </authorList>
    </citation>
    <scope>NUCLEOTIDE SEQUENCE [LARGE SCALE GENOMIC DNA]</scope>
    <source>
        <tissue evidence="1">The whole plant</tissue>
    </source>
</reference>
<dbReference type="CDD" id="cd09272">
    <property type="entry name" value="RNase_HI_RT_Ty1"/>
    <property type="match status" value="1"/>
</dbReference>
<accession>A0A2I0WIW6</accession>
<protein>
    <submittedName>
        <fullName evidence="1">Retrovirus-related Pol polyprotein from transposon TNT 1-94</fullName>
    </submittedName>
</protein>
<dbReference type="STRING" id="906689.A0A2I0WIW6"/>
<gene>
    <name evidence="1" type="ORF">MA16_Dca016086</name>
</gene>
<evidence type="ECO:0000313" key="1">
    <source>
        <dbReference type="EMBL" id="PKU75605.1"/>
    </source>
</evidence>
<dbReference type="EMBL" id="KZ502584">
    <property type="protein sequence ID" value="PKU75605.1"/>
    <property type="molecule type" value="Genomic_DNA"/>
</dbReference>
<dbReference type="Proteomes" id="UP000233837">
    <property type="component" value="Unassembled WGS sequence"/>
</dbReference>
<dbReference type="AlphaFoldDB" id="A0A2I0WIW6"/>
<organism evidence="1 2">
    <name type="scientific">Dendrobium catenatum</name>
    <dbReference type="NCBI Taxonomy" id="906689"/>
    <lineage>
        <taxon>Eukaryota</taxon>
        <taxon>Viridiplantae</taxon>
        <taxon>Streptophyta</taxon>
        <taxon>Embryophyta</taxon>
        <taxon>Tracheophyta</taxon>
        <taxon>Spermatophyta</taxon>
        <taxon>Magnoliopsida</taxon>
        <taxon>Liliopsida</taxon>
        <taxon>Asparagales</taxon>
        <taxon>Orchidaceae</taxon>
        <taxon>Epidendroideae</taxon>
        <taxon>Malaxideae</taxon>
        <taxon>Dendrobiinae</taxon>
        <taxon>Dendrobium</taxon>
    </lineage>
</organism>